<dbReference type="InterPro" id="IPR038721">
    <property type="entry name" value="IS701-like_DDE_dom"/>
</dbReference>
<dbReference type="EMBL" id="JBHSFK010000016">
    <property type="protein sequence ID" value="MFC4502609.1"/>
    <property type="molecule type" value="Genomic_DNA"/>
</dbReference>
<dbReference type="Proteomes" id="UP001595839">
    <property type="component" value="Unassembled WGS sequence"/>
</dbReference>
<comment type="caution">
    <text evidence="2">The sequence shown here is derived from an EMBL/GenBank/DDBJ whole genome shotgun (WGS) entry which is preliminary data.</text>
</comment>
<gene>
    <name evidence="2" type="ORF">ACFPIH_24370</name>
</gene>
<name>A0ABV9ASB2_9ACTN</name>
<organism evidence="2 3">
    <name type="scientific">Streptomyces vulcanius</name>
    <dbReference type="NCBI Taxonomy" id="1441876"/>
    <lineage>
        <taxon>Bacteria</taxon>
        <taxon>Bacillati</taxon>
        <taxon>Actinomycetota</taxon>
        <taxon>Actinomycetes</taxon>
        <taxon>Kitasatosporales</taxon>
        <taxon>Streptomycetaceae</taxon>
        <taxon>Streptomyces</taxon>
    </lineage>
</organism>
<evidence type="ECO:0000313" key="2">
    <source>
        <dbReference type="EMBL" id="MFC4502609.1"/>
    </source>
</evidence>
<proteinExistence type="predicted"/>
<keyword evidence="3" id="KW-1185">Reference proteome</keyword>
<dbReference type="Pfam" id="PF13546">
    <property type="entry name" value="DDE_5"/>
    <property type="match status" value="1"/>
</dbReference>
<evidence type="ECO:0000259" key="1">
    <source>
        <dbReference type="Pfam" id="PF13546"/>
    </source>
</evidence>
<accession>A0ABV9ASB2</accession>
<sequence>MQLGRLPTGFAQLMRTGDPDRCCAAGIPEDCTFATEGELARRQALRALASDLRIGWVTTDSAYGQEWGFRRMLEGAGVSYVLAVAKLA</sequence>
<reference evidence="3" key="1">
    <citation type="journal article" date="2019" name="Int. J. Syst. Evol. Microbiol.">
        <title>The Global Catalogue of Microorganisms (GCM) 10K type strain sequencing project: providing services to taxonomists for standard genome sequencing and annotation.</title>
        <authorList>
            <consortium name="The Broad Institute Genomics Platform"/>
            <consortium name="The Broad Institute Genome Sequencing Center for Infectious Disease"/>
            <person name="Wu L."/>
            <person name="Ma J."/>
        </authorList>
    </citation>
    <scope>NUCLEOTIDE SEQUENCE [LARGE SCALE GENOMIC DNA]</scope>
    <source>
        <strain evidence="3">CGMCC 4.7177</strain>
    </source>
</reference>
<evidence type="ECO:0000313" key="3">
    <source>
        <dbReference type="Proteomes" id="UP001595839"/>
    </source>
</evidence>
<protein>
    <submittedName>
        <fullName evidence="2">Transposase</fullName>
    </submittedName>
</protein>
<feature type="domain" description="Transposase IS701-like DDE" evidence="1">
    <location>
        <begin position="12"/>
        <end position="84"/>
    </location>
</feature>
<dbReference type="RefSeq" id="WP_381168860.1">
    <property type="nucleotide sequence ID" value="NZ_JBHSFK010000016.1"/>
</dbReference>